<protein>
    <submittedName>
        <fullName evidence="1">Uncharacterized protein</fullName>
    </submittedName>
</protein>
<proteinExistence type="predicted"/>
<comment type="caution">
    <text evidence="1">The sequence shown here is derived from an EMBL/GenBank/DDBJ whole genome shotgun (WGS) entry which is preliminary data.</text>
</comment>
<name>A0ACB9G189_9ASTR</name>
<organism evidence="1 2">
    <name type="scientific">Smallanthus sonchifolius</name>
    <dbReference type="NCBI Taxonomy" id="185202"/>
    <lineage>
        <taxon>Eukaryota</taxon>
        <taxon>Viridiplantae</taxon>
        <taxon>Streptophyta</taxon>
        <taxon>Embryophyta</taxon>
        <taxon>Tracheophyta</taxon>
        <taxon>Spermatophyta</taxon>
        <taxon>Magnoliopsida</taxon>
        <taxon>eudicotyledons</taxon>
        <taxon>Gunneridae</taxon>
        <taxon>Pentapetalae</taxon>
        <taxon>asterids</taxon>
        <taxon>campanulids</taxon>
        <taxon>Asterales</taxon>
        <taxon>Asteraceae</taxon>
        <taxon>Asteroideae</taxon>
        <taxon>Heliantheae alliance</taxon>
        <taxon>Millerieae</taxon>
        <taxon>Smallanthus</taxon>
    </lineage>
</organism>
<reference evidence="1 2" key="2">
    <citation type="journal article" date="2022" name="Mol. Ecol. Resour.">
        <title>The genomes of chicory, endive, great burdock and yacon provide insights into Asteraceae paleo-polyploidization history and plant inulin production.</title>
        <authorList>
            <person name="Fan W."/>
            <person name="Wang S."/>
            <person name="Wang H."/>
            <person name="Wang A."/>
            <person name="Jiang F."/>
            <person name="Liu H."/>
            <person name="Zhao H."/>
            <person name="Xu D."/>
            <person name="Zhang Y."/>
        </authorList>
    </citation>
    <scope>NUCLEOTIDE SEQUENCE [LARGE SCALE GENOMIC DNA]</scope>
    <source>
        <strain evidence="2">cv. Yunnan</strain>
        <tissue evidence="1">Leaves</tissue>
    </source>
</reference>
<sequence>MCIQKPHQITNDDYQWFPFLFVIVMPNASTTIAKAISQKDYPLAVLFMSVFVGFFFLQFHLSKILSLPENKKSGQKIWLNLNMWFLHTALPFGSIYQLADFLPPHFTLIMYIVVLLCSSFLFYLFVIDDLVKCWEIRRLHENEHRLPENQSLDSGILDYNSVSIWQKV</sequence>
<dbReference type="EMBL" id="CM042032">
    <property type="protein sequence ID" value="KAI3776953.1"/>
    <property type="molecule type" value="Genomic_DNA"/>
</dbReference>
<gene>
    <name evidence="1" type="ORF">L1987_46745</name>
</gene>
<evidence type="ECO:0000313" key="2">
    <source>
        <dbReference type="Proteomes" id="UP001056120"/>
    </source>
</evidence>
<reference evidence="2" key="1">
    <citation type="journal article" date="2022" name="Mol. Ecol. Resour.">
        <title>The genomes of chicory, endive, great burdock and yacon provide insights into Asteraceae palaeo-polyploidization history and plant inulin production.</title>
        <authorList>
            <person name="Fan W."/>
            <person name="Wang S."/>
            <person name="Wang H."/>
            <person name="Wang A."/>
            <person name="Jiang F."/>
            <person name="Liu H."/>
            <person name="Zhao H."/>
            <person name="Xu D."/>
            <person name="Zhang Y."/>
        </authorList>
    </citation>
    <scope>NUCLEOTIDE SEQUENCE [LARGE SCALE GENOMIC DNA]</scope>
    <source>
        <strain evidence="2">cv. Yunnan</strain>
    </source>
</reference>
<accession>A0ACB9G189</accession>
<dbReference type="Proteomes" id="UP001056120">
    <property type="component" value="Linkage Group LG15"/>
</dbReference>
<evidence type="ECO:0000313" key="1">
    <source>
        <dbReference type="EMBL" id="KAI3776953.1"/>
    </source>
</evidence>
<keyword evidence="2" id="KW-1185">Reference proteome</keyword>